<evidence type="ECO:0000313" key="2">
    <source>
        <dbReference type="WBParaSite" id="jg5581"/>
    </source>
</evidence>
<proteinExistence type="predicted"/>
<dbReference type="WBParaSite" id="jg5581">
    <property type="protein sequence ID" value="jg5581"/>
    <property type="gene ID" value="jg5581"/>
</dbReference>
<protein>
    <submittedName>
        <fullName evidence="2">Uncharacterized protein</fullName>
    </submittedName>
</protein>
<evidence type="ECO:0000313" key="1">
    <source>
        <dbReference type="Proteomes" id="UP000887574"/>
    </source>
</evidence>
<sequence length="298" mass="32872">MNKLRLRNINISAFSGQVRPPIIVDISREGKDRLTGDTSCGGRQVLLRKLCKHWNGIRLFTSSEPESCSLSSLLSAAASAKPMVWSQPQYSPVWFFPVSLTTVDQGGYEILSLRHFGVLQRHAFFSFCRDRIRLLDVIESFGNQEVPFEYFVKHKIGVEIYYSKDVTCDLLVLVGLCFLQLPLYLGLFNKIETIGVGTSRLGGMSAAQQIVSQVHSVSCSPIKSQDLSPVLKESTRRKRKTAQKCAVSLLSVKRSRIMEGSCSYAVPASISNEAEVHLASAASALLQSVVSNSRGIVP</sequence>
<reference evidence="2" key="1">
    <citation type="submission" date="2022-11" db="UniProtKB">
        <authorList>
            <consortium name="WormBaseParasite"/>
        </authorList>
    </citation>
    <scope>IDENTIFICATION</scope>
</reference>
<dbReference type="AlphaFoldDB" id="A0A915EI26"/>
<name>A0A915EI26_9BILA</name>
<dbReference type="Proteomes" id="UP000887574">
    <property type="component" value="Unplaced"/>
</dbReference>
<organism evidence="1 2">
    <name type="scientific">Ditylenchus dipsaci</name>
    <dbReference type="NCBI Taxonomy" id="166011"/>
    <lineage>
        <taxon>Eukaryota</taxon>
        <taxon>Metazoa</taxon>
        <taxon>Ecdysozoa</taxon>
        <taxon>Nematoda</taxon>
        <taxon>Chromadorea</taxon>
        <taxon>Rhabditida</taxon>
        <taxon>Tylenchina</taxon>
        <taxon>Tylenchomorpha</taxon>
        <taxon>Sphaerularioidea</taxon>
        <taxon>Anguinidae</taxon>
        <taxon>Anguininae</taxon>
        <taxon>Ditylenchus</taxon>
    </lineage>
</organism>
<accession>A0A915EI26</accession>
<keyword evidence="1" id="KW-1185">Reference proteome</keyword>